<evidence type="ECO:0000259" key="10">
    <source>
        <dbReference type="Pfam" id="PF03900"/>
    </source>
</evidence>
<protein>
    <recommendedName>
        <fullName evidence="8">Porphobilinogen deaminase</fullName>
        <shortName evidence="8">PBG</shortName>
        <ecNumber evidence="8">2.5.1.61</ecNumber>
    </recommendedName>
    <alternativeName>
        <fullName evidence="8">Hydroxymethylbilane synthase</fullName>
        <shortName evidence="8">HMBS</shortName>
    </alternativeName>
    <alternativeName>
        <fullName evidence="8">Pre-uroporphyrinogen synthase</fullName>
    </alternativeName>
</protein>
<dbReference type="InterPro" id="IPR000860">
    <property type="entry name" value="HemC"/>
</dbReference>
<evidence type="ECO:0000313" key="12">
    <source>
        <dbReference type="Proteomes" id="UP000185622"/>
    </source>
</evidence>
<dbReference type="InterPro" id="IPR036803">
    <property type="entry name" value="Porphobilinogen_deaminase_C_sf"/>
</dbReference>
<comment type="subunit">
    <text evidence="4 8">Monomer.</text>
</comment>
<dbReference type="PRINTS" id="PR00151">
    <property type="entry name" value="PORPHBDMNASE"/>
</dbReference>
<dbReference type="SUPFAM" id="SSF53850">
    <property type="entry name" value="Periplasmic binding protein-like II"/>
    <property type="match status" value="1"/>
</dbReference>
<dbReference type="PANTHER" id="PTHR11557:SF0">
    <property type="entry name" value="PORPHOBILINOGEN DEAMINASE"/>
    <property type="match status" value="1"/>
</dbReference>
<dbReference type="NCBIfam" id="TIGR00212">
    <property type="entry name" value="hemC"/>
    <property type="match status" value="1"/>
</dbReference>
<evidence type="ECO:0000256" key="8">
    <source>
        <dbReference type="HAMAP-Rule" id="MF_00260"/>
    </source>
</evidence>
<dbReference type="Proteomes" id="UP000185622">
    <property type="component" value="Chromosome"/>
</dbReference>
<evidence type="ECO:0000256" key="5">
    <source>
        <dbReference type="ARBA" id="ARBA00022679"/>
    </source>
</evidence>
<comment type="pathway">
    <text evidence="2">Porphyrin-containing compound metabolism; protoporphyrin-IX biosynthesis; coproporphyrinogen-III from 5-aminolevulinate: step 2/4.</text>
</comment>
<comment type="miscellaneous">
    <text evidence="8">The porphobilinogen subunits are added to the dipyrromethane group.</text>
</comment>
<reference evidence="11 12" key="1">
    <citation type="submission" date="2017-01" db="EMBL/GenBank/DDBJ databases">
        <title>The complete genome sequence of a sulfur-oxidizing marine bacterium Thioclava sp. 25B10_4T.</title>
        <authorList>
            <person name="Liu Y."/>
            <person name="Lai Q."/>
            <person name="Shao Z."/>
        </authorList>
    </citation>
    <scope>NUCLEOTIDE SEQUENCE [LARGE SCALE GENOMIC DNA]</scope>
    <source>
        <strain evidence="11 12">25B10_4</strain>
    </source>
</reference>
<dbReference type="Pfam" id="PF03900">
    <property type="entry name" value="Porphobil_deamC"/>
    <property type="match status" value="1"/>
</dbReference>
<feature type="domain" description="Porphobilinogen deaminase C-terminal" evidence="10">
    <location>
        <begin position="238"/>
        <end position="306"/>
    </location>
</feature>
<gene>
    <name evidence="8" type="primary">hemC</name>
    <name evidence="11" type="ORF">BMG03_16050</name>
</gene>
<organism evidence="11 12">
    <name type="scientific">Thioclava nitratireducens</name>
    <dbReference type="NCBI Taxonomy" id="1915078"/>
    <lineage>
        <taxon>Bacteria</taxon>
        <taxon>Pseudomonadati</taxon>
        <taxon>Pseudomonadota</taxon>
        <taxon>Alphaproteobacteria</taxon>
        <taxon>Rhodobacterales</taxon>
        <taxon>Paracoccaceae</taxon>
        <taxon>Thioclava</taxon>
    </lineage>
</organism>
<dbReference type="Gene3D" id="3.30.160.40">
    <property type="entry name" value="Porphobilinogen deaminase, C-terminal domain"/>
    <property type="match status" value="1"/>
</dbReference>
<evidence type="ECO:0000259" key="9">
    <source>
        <dbReference type="Pfam" id="PF01379"/>
    </source>
</evidence>
<keyword evidence="5 8" id="KW-0808">Transferase</keyword>
<evidence type="ECO:0000313" key="11">
    <source>
        <dbReference type="EMBL" id="AQS49131.1"/>
    </source>
</evidence>
<dbReference type="InterPro" id="IPR022417">
    <property type="entry name" value="Porphobilin_deaminase_N"/>
</dbReference>
<dbReference type="PROSITE" id="PS00533">
    <property type="entry name" value="PORPHOBILINOGEN_DEAM"/>
    <property type="match status" value="1"/>
</dbReference>
<dbReference type="InterPro" id="IPR022418">
    <property type="entry name" value="Porphobilinogen_deaminase_C"/>
</dbReference>
<dbReference type="EMBL" id="CP019437">
    <property type="protein sequence ID" value="AQS49131.1"/>
    <property type="molecule type" value="Genomic_DNA"/>
</dbReference>
<dbReference type="InterPro" id="IPR022419">
    <property type="entry name" value="Porphobilin_deaminase_cofac_BS"/>
</dbReference>
<dbReference type="Pfam" id="PF01379">
    <property type="entry name" value="Porphobil_deam"/>
    <property type="match status" value="1"/>
</dbReference>
<proteinExistence type="inferred from homology"/>
<comment type="catalytic activity">
    <reaction evidence="7 8">
        <text>4 porphobilinogen + H2O = hydroxymethylbilane + 4 NH4(+)</text>
        <dbReference type="Rhea" id="RHEA:13185"/>
        <dbReference type="ChEBI" id="CHEBI:15377"/>
        <dbReference type="ChEBI" id="CHEBI:28938"/>
        <dbReference type="ChEBI" id="CHEBI:57845"/>
        <dbReference type="ChEBI" id="CHEBI:58126"/>
        <dbReference type="EC" id="2.5.1.61"/>
    </reaction>
</comment>
<dbReference type="EC" id="2.5.1.61" evidence="8"/>
<dbReference type="PIRSF" id="PIRSF001438">
    <property type="entry name" value="4pyrrol_synth_OHMeBilane_synth"/>
    <property type="match status" value="1"/>
</dbReference>
<comment type="function">
    <text evidence="1 8">Tetrapolymerization of the monopyrrole PBG into the hydroxymethylbilane pre-uroporphyrinogen in several discrete steps.</text>
</comment>
<dbReference type="SUPFAM" id="SSF54782">
    <property type="entry name" value="Porphobilinogen deaminase (hydroxymethylbilane synthase), C-terminal domain"/>
    <property type="match status" value="1"/>
</dbReference>
<evidence type="ECO:0000256" key="2">
    <source>
        <dbReference type="ARBA" id="ARBA00004735"/>
    </source>
</evidence>
<keyword evidence="12" id="KW-1185">Reference proteome</keyword>
<accession>A0ABM6IK27</accession>
<dbReference type="PANTHER" id="PTHR11557">
    <property type="entry name" value="PORPHOBILINOGEN DEAMINASE"/>
    <property type="match status" value="1"/>
</dbReference>
<comment type="cofactor">
    <cofactor evidence="8">
        <name>dipyrromethane</name>
        <dbReference type="ChEBI" id="CHEBI:60342"/>
    </cofactor>
    <text evidence="8">Binds 1 dipyrromethane group covalently.</text>
</comment>
<evidence type="ECO:0000256" key="1">
    <source>
        <dbReference type="ARBA" id="ARBA00002869"/>
    </source>
</evidence>
<evidence type="ECO:0000256" key="7">
    <source>
        <dbReference type="ARBA" id="ARBA00048169"/>
    </source>
</evidence>
<feature type="domain" description="Porphobilinogen deaminase N-terminal" evidence="9">
    <location>
        <begin position="11"/>
        <end position="223"/>
    </location>
</feature>
<dbReference type="RefSeq" id="WP_075774169.1">
    <property type="nucleotide sequence ID" value="NZ_CP019437.1"/>
</dbReference>
<evidence type="ECO:0000256" key="4">
    <source>
        <dbReference type="ARBA" id="ARBA00011245"/>
    </source>
</evidence>
<evidence type="ECO:0000256" key="3">
    <source>
        <dbReference type="ARBA" id="ARBA00005638"/>
    </source>
</evidence>
<sequence length="317" mass="34479">MTQMPDAKSPLKIGTRGSPLALAQAYETRDRLMAAHGLPEDAFEVVVIKTTGDDRAMIAADKPLKEIGNKGLFTKEIEEAMVDGRIDIAVHSMKDMPTEQPEGLVLDCYLPREDVRDAFVSLEYDSIMALPEGATVGTSSLRRRAQLAHVRPDLKLVEFRGNVQTRLKKLADGVAAASFLAYAGLRRLGMEDSARGPIAPEEMLPAVAQGAIGIERRMADARAEALLAPIHDLVTEQRLLAERAFLATLDGSCETPIAGLALIEGDRLWLRGQILRPDGSEALAGERWGNIDEGAAMGEHLARDLLSQAGEGFFDWR</sequence>
<evidence type="ECO:0000256" key="6">
    <source>
        <dbReference type="ARBA" id="ARBA00023244"/>
    </source>
</evidence>
<keyword evidence="6 8" id="KW-0627">Porphyrin biosynthesis</keyword>
<dbReference type="Gene3D" id="3.40.190.10">
    <property type="entry name" value="Periplasmic binding protein-like II"/>
    <property type="match status" value="2"/>
</dbReference>
<name>A0ABM6IK27_9RHOB</name>
<dbReference type="HAMAP" id="MF_00260">
    <property type="entry name" value="Porphobil_deam"/>
    <property type="match status" value="1"/>
</dbReference>
<comment type="similarity">
    <text evidence="3 8">Belongs to the HMBS family.</text>
</comment>
<feature type="modified residue" description="S-(dipyrrolylmethanemethyl)cysteine" evidence="8">
    <location>
        <position position="253"/>
    </location>
</feature>